<dbReference type="InterPro" id="IPR036856">
    <property type="entry name" value="Ald_Oxase/Xan_DH_a/b_sf"/>
</dbReference>
<dbReference type="PANTHER" id="PTHR11908">
    <property type="entry name" value="XANTHINE DEHYDROGENASE"/>
    <property type="match status" value="1"/>
</dbReference>
<dbReference type="Proteomes" id="UP001265083">
    <property type="component" value="Unassembled WGS sequence"/>
</dbReference>
<gene>
    <name evidence="3" type="ORF">RD149_23605</name>
</gene>
<dbReference type="InterPro" id="IPR000674">
    <property type="entry name" value="Ald_Oxase/Xan_DH_a/b"/>
</dbReference>
<evidence type="ECO:0000256" key="1">
    <source>
        <dbReference type="SAM" id="MobiDB-lite"/>
    </source>
</evidence>
<dbReference type="SMART" id="SM01008">
    <property type="entry name" value="Ald_Xan_dh_C"/>
    <property type="match status" value="1"/>
</dbReference>
<evidence type="ECO:0000259" key="2">
    <source>
        <dbReference type="SMART" id="SM01008"/>
    </source>
</evidence>
<dbReference type="Pfam" id="PF01315">
    <property type="entry name" value="Ald_Xan_dh_C"/>
    <property type="match status" value="1"/>
</dbReference>
<dbReference type="InterPro" id="IPR016208">
    <property type="entry name" value="Ald_Oxase/xanthine_DH-like"/>
</dbReference>
<dbReference type="PANTHER" id="PTHR11908:SF157">
    <property type="entry name" value="XANTHINE DEHYDROGENASE SUBUNIT D-RELATED"/>
    <property type="match status" value="1"/>
</dbReference>
<dbReference type="SUPFAM" id="SSF56003">
    <property type="entry name" value="Molybdenum cofactor-binding domain"/>
    <property type="match status" value="1"/>
</dbReference>
<dbReference type="InterPro" id="IPR008274">
    <property type="entry name" value="AldOxase/xan_DH_MoCoBD1"/>
</dbReference>
<accession>A0ABU2GZ44</accession>
<name>A0ABU2GZ44_9ACTN</name>
<feature type="domain" description="Aldehyde oxidase/xanthine dehydrogenase a/b hammerhead" evidence="2">
    <location>
        <begin position="31"/>
        <end position="136"/>
    </location>
</feature>
<dbReference type="EMBL" id="JAVLUS010000033">
    <property type="protein sequence ID" value="MDS1116733.1"/>
    <property type="molecule type" value="Genomic_DNA"/>
</dbReference>
<proteinExistence type="predicted"/>
<evidence type="ECO:0000313" key="4">
    <source>
        <dbReference type="Proteomes" id="UP001265083"/>
    </source>
</evidence>
<feature type="region of interest" description="Disordered" evidence="1">
    <location>
        <begin position="521"/>
        <end position="541"/>
    </location>
</feature>
<dbReference type="SUPFAM" id="SSF54665">
    <property type="entry name" value="CO dehydrogenase molybdoprotein N-domain-like"/>
    <property type="match status" value="1"/>
</dbReference>
<dbReference type="RefSeq" id="WP_310952467.1">
    <property type="nucleotide sequence ID" value="NZ_JAVLUS010000033.1"/>
</dbReference>
<dbReference type="Pfam" id="PF20256">
    <property type="entry name" value="MoCoBD_2"/>
    <property type="match status" value="1"/>
</dbReference>
<comment type="caution">
    <text evidence="3">The sequence shown here is derived from an EMBL/GenBank/DDBJ whole genome shotgun (WGS) entry which is preliminary data.</text>
</comment>
<dbReference type="Gene3D" id="3.30.365.10">
    <property type="entry name" value="Aldehyde oxidase/xanthine dehydrogenase, molybdopterin binding domain"/>
    <property type="match status" value="4"/>
</dbReference>
<dbReference type="InterPro" id="IPR046867">
    <property type="entry name" value="AldOxase/xan_DH_MoCoBD2"/>
</dbReference>
<dbReference type="Pfam" id="PF02738">
    <property type="entry name" value="MoCoBD_1"/>
    <property type="match status" value="1"/>
</dbReference>
<organism evidence="3 4">
    <name type="scientific">Gordonia westfalica</name>
    <dbReference type="NCBI Taxonomy" id="158898"/>
    <lineage>
        <taxon>Bacteria</taxon>
        <taxon>Bacillati</taxon>
        <taxon>Actinomycetota</taxon>
        <taxon>Actinomycetes</taxon>
        <taxon>Mycobacteriales</taxon>
        <taxon>Gordoniaceae</taxon>
        <taxon>Gordonia</taxon>
    </lineage>
</organism>
<feature type="region of interest" description="Disordered" evidence="1">
    <location>
        <begin position="1"/>
        <end position="24"/>
    </location>
</feature>
<dbReference type="InterPro" id="IPR037165">
    <property type="entry name" value="AldOxase/xan_DH_Mopterin-bd_sf"/>
</dbReference>
<dbReference type="Gene3D" id="3.90.1170.50">
    <property type="entry name" value="Aldehyde oxidase/xanthine dehydrogenase, a/b hammerhead"/>
    <property type="match status" value="1"/>
</dbReference>
<sequence length="779" mass="82671">MTSPSFEPAINPSGRAIGVSSDRSDGVEKVTGQAVYTMDFEEAGTLVGLVLRSEVARGRVLRLNAEPAEKIRGVRAVATHLDVPSLSGMSVVKDQPTFASDMIRYVGEPLAAVAADNEAIARRALAAIEVEIEELPAVVNLESAMAPDAPLVHENWQSYEIAMEAEDRSGNVVWQNGIKRGTDAEFERAFAEADAIVEDRFRVPRQNQTPIEPHVSAASYRNGRYVIHTSTQFPYMIRQRTAELLNVPPSQVRVVVPTVGGGFGGKLDAILEPIACVLARKSRRPVKVTNTREEEFATTGCRENASVWLRTAVSADGRILAQSAEVLSDNGAYSSGETVVCAGIATIALGSTYRIPLARYTSKVIYTNTPPTAAFRGVNGPYCIFAVENHVEHLARTIGMDRREFRMRNVIQKGDAMVNGQVLDDAYLLEAMASVESRVTWHQHAVPSAPGKLRGKALVPLSWLTNGGPAEATVHLADDGSIMITSAATEIGTGAVATGMRQIVAEVVGVSVDRVRISAPDTDGGGFDNGAQGSRTTFGSGEAARRAATAVREQIRRSAAALLDCDAGRIELIDGHAVREGGSSVSFADISRDQFGKSGPISGTGSFVAAAPKFDVGTVTGAAVTGLSGVSYHAHYAEVEVDAATGSIDILRYVVAQDVGRAINPAMIRGQVRGAVAQGIGYALYEEVRIDSRGHVIDTGFESYRVPTVLDIPPIDLEILENPSFEGPFGAKGVAEPPIVPVAAVLCAAVSDAIGHAITELPVTPFRVLEALQSAEQAK</sequence>
<keyword evidence="4" id="KW-1185">Reference proteome</keyword>
<protein>
    <submittedName>
        <fullName evidence="3">Xanthine dehydrogenase family protein molybdopterin-binding subunit</fullName>
    </submittedName>
</protein>
<reference evidence="3 4" key="1">
    <citation type="submission" date="2023-08" db="EMBL/GenBank/DDBJ databases">
        <title>Bioegradation of LLDPE and BLDPE plastic by marine bacteria from coast plastic debris.</title>
        <authorList>
            <person name="Rong Z."/>
        </authorList>
    </citation>
    <scope>NUCLEOTIDE SEQUENCE [LARGE SCALE GENOMIC DNA]</scope>
    <source>
        <strain evidence="3 4">Z-2</strain>
    </source>
</reference>
<evidence type="ECO:0000313" key="3">
    <source>
        <dbReference type="EMBL" id="MDS1116733.1"/>
    </source>
</evidence>